<evidence type="ECO:0000256" key="7">
    <source>
        <dbReference type="SAM" id="Phobius"/>
    </source>
</evidence>
<dbReference type="PANTHER" id="PTHR31123:SF1">
    <property type="entry name" value="ACCUMULATION OF DYADS PROTEIN 2-RELATED"/>
    <property type="match status" value="1"/>
</dbReference>
<accession>A0A9P9XZ88</accession>
<evidence type="ECO:0000256" key="3">
    <source>
        <dbReference type="ARBA" id="ARBA00022692"/>
    </source>
</evidence>
<name>A0A9P9XZ88_9HYPO</name>
<evidence type="ECO:0000256" key="5">
    <source>
        <dbReference type="ARBA" id="ARBA00023136"/>
    </source>
</evidence>
<dbReference type="InterPro" id="IPR000791">
    <property type="entry name" value="Gpr1/Fun34/SatP-like"/>
</dbReference>
<comment type="subcellular location">
    <subcellularLocation>
        <location evidence="1">Membrane</location>
        <topology evidence="1">Multi-pass membrane protein</topology>
    </subcellularLocation>
</comment>
<evidence type="ECO:0000313" key="8">
    <source>
        <dbReference type="EMBL" id="KAI6780228.1"/>
    </source>
</evidence>
<evidence type="ECO:0000256" key="1">
    <source>
        <dbReference type="ARBA" id="ARBA00004141"/>
    </source>
</evidence>
<gene>
    <name evidence="8" type="ORF">J7T54_003007</name>
</gene>
<comment type="similarity">
    <text evidence="2">Belongs to the acetate uptake transporter (AceTr) (TC 2.A.96) family.</text>
</comment>
<dbReference type="NCBIfam" id="NF038013">
    <property type="entry name" value="AceTr_1"/>
    <property type="match status" value="1"/>
</dbReference>
<dbReference type="AlphaFoldDB" id="A0A9P9XZ88"/>
<feature type="region of interest" description="Disordered" evidence="6">
    <location>
        <begin position="1"/>
        <end position="20"/>
    </location>
</feature>
<evidence type="ECO:0000256" key="2">
    <source>
        <dbReference type="ARBA" id="ARBA00005587"/>
    </source>
</evidence>
<reference evidence="8" key="2">
    <citation type="submission" date="2022-07" db="EMBL/GenBank/DDBJ databases">
        <authorList>
            <person name="Goncalves M.F.M."/>
            <person name="Hilario S."/>
            <person name="Van De Peer Y."/>
            <person name="Esteves A.C."/>
            <person name="Alves A."/>
        </authorList>
    </citation>
    <scope>NUCLEOTIDE SEQUENCE</scope>
    <source>
        <strain evidence="8">MUM 19.33</strain>
    </source>
</reference>
<evidence type="ECO:0000313" key="9">
    <source>
        <dbReference type="Proteomes" id="UP001055219"/>
    </source>
</evidence>
<dbReference type="GO" id="GO:0005886">
    <property type="term" value="C:plasma membrane"/>
    <property type="evidence" value="ECO:0007669"/>
    <property type="project" value="TreeGrafter"/>
</dbReference>
<evidence type="ECO:0000256" key="4">
    <source>
        <dbReference type="ARBA" id="ARBA00022989"/>
    </source>
</evidence>
<evidence type="ECO:0008006" key="10">
    <source>
        <dbReference type="Google" id="ProtNLM"/>
    </source>
</evidence>
<reference evidence="8" key="1">
    <citation type="journal article" date="2021" name="J Fungi (Basel)">
        <title>Genomic and Metabolomic Analyses of the Marine Fungus Emericellopsis cladophorae: Insights into Saltwater Adaptability Mechanisms and Its Biosynthetic Potential.</title>
        <authorList>
            <person name="Goncalves M.F.M."/>
            <person name="Hilario S."/>
            <person name="Van de Peer Y."/>
            <person name="Esteves A.C."/>
            <person name="Alves A."/>
        </authorList>
    </citation>
    <scope>NUCLEOTIDE SEQUENCE</scope>
    <source>
        <strain evidence="8">MUM 19.33</strain>
    </source>
</reference>
<dbReference type="InterPro" id="IPR051633">
    <property type="entry name" value="AceTr"/>
</dbReference>
<sequence>MSNYPPPQTDEAAAHHDYVNGHDPELGHGAHRSTVSQVRDPQFFKVANPGPLGLISFAITTLCLGFYHLPGANPLGSVGPYQAIFGLAVFFGGGTQFVAGIMEFRVGNTFGSTLHCSYGAFWLSFAMFIVPSLGIREAYAGDERAFTVAVGIFLMAWCLLTLVFTIGALKTNIAILFVLGCLTLAFFFLGLAQFIAVPHPSAAIKVNQVGGAFSVFCALGALYAGASGIMLPESTWVRFPLGEFNYAKPSPAAAAATENGANGKQHA</sequence>
<feature type="transmembrane region" description="Helical" evidence="7">
    <location>
        <begin position="145"/>
        <end position="166"/>
    </location>
</feature>
<dbReference type="RefSeq" id="XP_051361084.1">
    <property type="nucleotide sequence ID" value="XM_051507720.1"/>
</dbReference>
<organism evidence="8 9">
    <name type="scientific">Emericellopsis cladophorae</name>
    <dbReference type="NCBI Taxonomy" id="2686198"/>
    <lineage>
        <taxon>Eukaryota</taxon>
        <taxon>Fungi</taxon>
        <taxon>Dikarya</taxon>
        <taxon>Ascomycota</taxon>
        <taxon>Pezizomycotina</taxon>
        <taxon>Sordariomycetes</taxon>
        <taxon>Hypocreomycetidae</taxon>
        <taxon>Hypocreales</taxon>
        <taxon>Bionectriaceae</taxon>
        <taxon>Emericellopsis</taxon>
    </lineage>
</organism>
<feature type="transmembrane region" description="Helical" evidence="7">
    <location>
        <begin position="209"/>
        <end position="231"/>
    </location>
</feature>
<evidence type="ECO:0000256" key="6">
    <source>
        <dbReference type="SAM" id="MobiDB-lite"/>
    </source>
</evidence>
<feature type="transmembrane region" description="Helical" evidence="7">
    <location>
        <begin position="114"/>
        <end position="133"/>
    </location>
</feature>
<keyword evidence="9" id="KW-1185">Reference proteome</keyword>
<protein>
    <recommendedName>
        <fullName evidence="10">Gpr1 family protein</fullName>
    </recommendedName>
</protein>
<dbReference type="PANTHER" id="PTHR31123">
    <property type="entry name" value="ACCUMULATION OF DYADS PROTEIN 2-RELATED"/>
    <property type="match status" value="1"/>
</dbReference>
<dbReference type="GO" id="GO:0015123">
    <property type="term" value="F:acetate transmembrane transporter activity"/>
    <property type="evidence" value="ECO:0007669"/>
    <property type="project" value="TreeGrafter"/>
</dbReference>
<dbReference type="GeneID" id="75829513"/>
<keyword evidence="5 7" id="KW-0472">Membrane</keyword>
<dbReference type="Proteomes" id="UP001055219">
    <property type="component" value="Unassembled WGS sequence"/>
</dbReference>
<dbReference type="OrthoDB" id="3648309at2759"/>
<dbReference type="EMBL" id="JAGIXG020000035">
    <property type="protein sequence ID" value="KAI6780228.1"/>
    <property type="molecule type" value="Genomic_DNA"/>
</dbReference>
<feature type="transmembrane region" description="Helical" evidence="7">
    <location>
        <begin position="173"/>
        <end position="197"/>
    </location>
</feature>
<feature type="transmembrane region" description="Helical" evidence="7">
    <location>
        <begin position="52"/>
        <end position="69"/>
    </location>
</feature>
<dbReference type="Pfam" id="PF01184">
    <property type="entry name" value="Gpr1_Fun34_YaaH"/>
    <property type="match status" value="1"/>
</dbReference>
<proteinExistence type="inferred from homology"/>
<feature type="transmembrane region" description="Helical" evidence="7">
    <location>
        <begin position="81"/>
        <end position="102"/>
    </location>
</feature>
<keyword evidence="3 7" id="KW-0812">Transmembrane</keyword>
<keyword evidence="4 7" id="KW-1133">Transmembrane helix</keyword>
<comment type="caution">
    <text evidence="8">The sequence shown here is derived from an EMBL/GenBank/DDBJ whole genome shotgun (WGS) entry which is preliminary data.</text>
</comment>